<dbReference type="AlphaFoldDB" id="A0A6S7FZ83"/>
<evidence type="ECO:0000256" key="4">
    <source>
        <dbReference type="ARBA" id="ARBA00022771"/>
    </source>
</evidence>
<dbReference type="Proteomes" id="UP001152795">
    <property type="component" value="Unassembled WGS sequence"/>
</dbReference>
<dbReference type="InterPro" id="IPR006652">
    <property type="entry name" value="Kelch_1"/>
</dbReference>
<dbReference type="SUPFAM" id="SSF117281">
    <property type="entry name" value="Kelch motif"/>
    <property type="match status" value="2"/>
</dbReference>
<keyword evidence="6" id="KW-0436">Ligase</keyword>
<dbReference type="SUPFAM" id="SSF57850">
    <property type="entry name" value="RING/U-box"/>
    <property type="match status" value="1"/>
</dbReference>
<sequence length="650" mass="72837">MAFCPTEEKMYGYEDSRFEKDVDENFHCSICHNVLKDPRTCRNNEHIFCLGCISEHLRVNSQTCPECKEDLSVDTLRKARLASNCLSKLKINCDHASRGCVELTCLEDLETHVANCGYAPVLCSNAECGMVINKRERVHHETEICQYRKMKCHDCRQIQEDVGTLKGSSIELDGKVEAANKEMKKTVGELTGSLGELDGKVEAANKEMKKTVGELKGSLSELDGKVEAANKEMKKTVAKLDGSLKELDGKVEAANKEMKKTVGKLDGSLNELDGKVEAVKNSQDQMKQEQQKVQKEVEEVKKEVEEVKKEVKGVKESVSKVNKDVDQVKMMTSQVLEKLVRIEQLNKLPSPTEGMLKTPREDILIAGGRALSNNSTEIYSWEKNGWFEVSTMNKGHSGASSFIYNDQIFVVGGAGTKTIETLDLNELVLKWMKYPGKLPYRGDDHQTVAYQQRIIHIGGYNYDPRWSDVISELQLTSPVTMKKLCQLPDPRSRHGAETFEDKVLILGGEDRNSRPLNSVLEFDVKKNKCKEMPPLPHPVTRVATVRLRDQVVVLGGRDMDRQALNDVFTYDCKTGKTTALPSMLEKRVKCCAVVTGNTIVVMGGENEKNGDLNSVECFTMGDSTWEYLPVMNKVRYGAVAEVLSPKRKYV</sequence>
<protein>
    <submittedName>
        <fullName evidence="6">E3 ubiquitin- ligase PDZRN3-like</fullName>
    </submittedName>
</protein>
<evidence type="ECO:0000256" key="5">
    <source>
        <dbReference type="ARBA" id="ARBA00022833"/>
    </source>
</evidence>
<dbReference type="SUPFAM" id="SSF49599">
    <property type="entry name" value="TRAF domain-like"/>
    <property type="match status" value="1"/>
</dbReference>
<dbReference type="Pfam" id="PF24681">
    <property type="entry name" value="Kelch_KLHDC2_KLHL20_DRC7"/>
    <property type="match status" value="1"/>
</dbReference>
<keyword evidence="4" id="KW-0863">Zinc-finger</keyword>
<keyword evidence="1" id="KW-0880">Kelch repeat</keyword>
<dbReference type="PANTHER" id="PTHR46260:SF3">
    <property type="entry name" value="RING-TYPE DOMAIN-CONTAINING PROTEIN"/>
    <property type="match status" value="1"/>
</dbReference>
<dbReference type="InterPro" id="IPR018957">
    <property type="entry name" value="Znf_C3HC4_RING-type"/>
</dbReference>
<evidence type="ECO:0000256" key="2">
    <source>
        <dbReference type="ARBA" id="ARBA00022723"/>
    </source>
</evidence>
<keyword evidence="7" id="KW-1185">Reference proteome</keyword>
<dbReference type="InterPro" id="IPR013083">
    <property type="entry name" value="Znf_RING/FYVE/PHD"/>
</dbReference>
<proteinExistence type="predicted"/>
<reference evidence="6" key="1">
    <citation type="submission" date="2020-04" db="EMBL/GenBank/DDBJ databases">
        <authorList>
            <person name="Alioto T."/>
            <person name="Alioto T."/>
            <person name="Gomez Garrido J."/>
        </authorList>
    </citation>
    <scope>NUCLEOTIDE SEQUENCE</scope>
    <source>
        <strain evidence="6">A484AB</strain>
    </source>
</reference>
<dbReference type="PROSITE" id="PS50089">
    <property type="entry name" value="ZF_RING_2"/>
    <property type="match status" value="1"/>
</dbReference>
<dbReference type="OrthoDB" id="8615648at2759"/>
<dbReference type="GO" id="GO:0008270">
    <property type="term" value="F:zinc ion binding"/>
    <property type="evidence" value="ECO:0007669"/>
    <property type="project" value="UniProtKB-KW"/>
</dbReference>
<dbReference type="InterPro" id="IPR001841">
    <property type="entry name" value="Znf_RING"/>
</dbReference>
<dbReference type="PROSITE" id="PS50145">
    <property type="entry name" value="ZF_TRAF"/>
    <property type="match status" value="1"/>
</dbReference>
<organism evidence="6 7">
    <name type="scientific">Paramuricea clavata</name>
    <name type="common">Red gorgonian</name>
    <name type="synonym">Violescent sea-whip</name>
    <dbReference type="NCBI Taxonomy" id="317549"/>
    <lineage>
        <taxon>Eukaryota</taxon>
        <taxon>Metazoa</taxon>
        <taxon>Cnidaria</taxon>
        <taxon>Anthozoa</taxon>
        <taxon>Octocorallia</taxon>
        <taxon>Malacalcyonacea</taxon>
        <taxon>Plexauridae</taxon>
        <taxon>Paramuricea</taxon>
    </lineage>
</organism>
<dbReference type="GO" id="GO:0016874">
    <property type="term" value="F:ligase activity"/>
    <property type="evidence" value="ECO:0007669"/>
    <property type="project" value="UniProtKB-KW"/>
</dbReference>
<dbReference type="EMBL" id="CACRXK020000816">
    <property type="protein sequence ID" value="CAB3985008.1"/>
    <property type="molecule type" value="Genomic_DNA"/>
</dbReference>
<evidence type="ECO:0000256" key="3">
    <source>
        <dbReference type="ARBA" id="ARBA00022737"/>
    </source>
</evidence>
<evidence type="ECO:0000313" key="7">
    <source>
        <dbReference type="Proteomes" id="UP001152795"/>
    </source>
</evidence>
<keyword evidence="2" id="KW-0479">Metal-binding</keyword>
<keyword evidence="3" id="KW-0677">Repeat</keyword>
<dbReference type="SMART" id="SM00612">
    <property type="entry name" value="Kelch"/>
    <property type="match status" value="4"/>
</dbReference>
<name>A0A6S7FZ83_PARCT</name>
<dbReference type="InterPro" id="IPR015915">
    <property type="entry name" value="Kelch-typ_b-propeller"/>
</dbReference>
<evidence type="ECO:0000256" key="1">
    <source>
        <dbReference type="ARBA" id="ARBA00022441"/>
    </source>
</evidence>
<dbReference type="InterPro" id="IPR051746">
    <property type="entry name" value="Kelch_domain_containing_8"/>
</dbReference>
<comment type="caution">
    <text evidence="6">The sequence shown here is derived from an EMBL/GenBank/DDBJ whole genome shotgun (WGS) entry which is preliminary data.</text>
</comment>
<dbReference type="Gene3D" id="3.30.40.10">
    <property type="entry name" value="Zinc/RING finger domain, C3HC4 (zinc finger)"/>
    <property type="match status" value="2"/>
</dbReference>
<dbReference type="PANTHER" id="PTHR46260">
    <property type="entry name" value="RING-TYPE DOMAIN-CONTAINING PROTEIN"/>
    <property type="match status" value="1"/>
</dbReference>
<dbReference type="Gene3D" id="2.120.10.80">
    <property type="entry name" value="Kelch-type beta propeller"/>
    <property type="match status" value="2"/>
</dbReference>
<gene>
    <name evidence="6" type="ORF">PACLA_8A012359</name>
</gene>
<keyword evidence="5" id="KW-0862">Zinc</keyword>
<dbReference type="Gene3D" id="1.10.287.1490">
    <property type="match status" value="1"/>
</dbReference>
<evidence type="ECO:0000313" key="6">
    <source>
        <dbReference type="EMBL" id="CAB3985008.1"/>
    </source>
</evidence>
<dbReference type="InterPro" id="IPR001293">
    <property type="entry name" value="Znf_TRAF"/>
</dbReference>
<accession>A0A6S7FZ83</accession>
<dbReference type="Pfam" id="PF00097">
    <property type="entry name" value="zf-C3HC4"/>
    <property type="match status" value="1"/>
</dbReference>